<proteinExistence type="predicted"/>
<sequence>MTSLPLAALRLYSRMYQQNLNPLKILLTLVLTLTVTFVAAPTKAQDFSYLPESEVNYLQVDDQQYPALLRSWQGKKKLGLAIIVPQLGSSPDEAGFTAYIRRELNRAGWATLAITPPTKPTMPNYATQAEDVANAGDNQLSQQSTQAMPVFSDEQLTLNIEQQQSFLISSMAQLDNLGKEFQGKRILISSGDSAAIIAELLKDNQLPMPDMLTVINPYSDYPSHNQALPKHLAELNIPILDIQSRDGTAASLATQQMRLELLPQNQPYKYHQYRMSLDLLHKEGWSNGIKLIEGFALRINKAYPNNG</sequence>
<dbReference type="Pfam" id="PF12048">
    <property type="entry name" value="DUF3530"/>
    <property type="match status" value="1"/>
</dbReference>
<protein>
    <recommendedName>
        <fullName evidence="3">DUF3530 family protein</fullName>
    </recommendedName>
</protein>
<dbReference type="EMBL" id="CP000472">
    <property type="protein sequence ID" value="ACJ27389.1"/>
    <property type="molecule type" value="Genomic_DNA"/>
</dbReference>
<dbReference type="AlphaFoldDB" id="B8CIB3"/>
<dbReference type="KEGG" id="swp:swp_0565"/>
<dbReference type="InterPro" id="IPR022529">
    <property type="entry name" value="DUF3530"/>
</dbReference>
<name>B8CIB3_SHEPW</name>
<evidence type="ECO:0000313" key="1">
    <source>
        <dbReference type="EMBL" id="ACJ27389.1"/>
    </source>
</evidence>
<dbReference type="HOGENOM" id="CLU_933501_0_0_6"/>
<evidence type="ECO:0000313" key="2">
    <source>
        <dbReference type="Proteomes" id="UP000000753"/>
    </source>
</evidence>
<evidence type="ECO:0008006" key="3">
    <source>
        <dbReference type="Google" id="ProtNLM"/>
    </source>
</evidence>
<dbReference type="eggNOG" id="ENOG5032ZR3">
    <property type="taxonomic scope" value="Bacteria"/>
</dbReference>
<dbReference type="ESTHER" id="shepw-b8cib3">
    <property type="family name" value="Duf_3530"/>
</dbReference>
<keyword evidence="2" id="KW-1185">Reference proteome</keyword>
<dbReference type="Proteomes" id="UP000000753">
    <property type="component" value="Chromosome"/>
</dbReference>
<reference evidence="1 2" key="1">
    <citation type="journal article" date="2008" name="PLoS ONE">
        <title>Environmental adaptation: genomic analysis of the piezotolerant and psychrotolerant deep-sea iron reducing bacterium Shewanella piezotolerans WP3.</title>
        <authorList>
            <person name="Wang F."/>
            <person name="Wang J."/>
            <person name="Jian H."/>
            <person name="Zhang B."/>
            <person name="Li S."/>
            <person name="Wang F."/>
            <person name="Zeng X."/>
            <person name="Gao L."/>
            <person name="Bartlett D.H."/>
            <person name="Yu J."/>
            <person name="Hu S."/>
            <person name="Xiao X."/>
        </authorList>
    </citation>
    <scope>NUCLEOTIDE SEQUENCE [LARGE SCALE GENOMIC DNA]</scope>
    <source>
        <strain evidence="2">WP3 / JCM 13877</strain>
    </source>
</reference>
<gene>
    <name evidence="1" type="ordered locus">swp_0565</name>
</gene>
<organism evidence="1 2">
    <name type="scientific">Shewanella piezotolerans (strain WP3 / JCM 13877)</name>
    <dbReference type="NCBI Taxonomy" id="225849"/>
    <lineage>
        <taxon>Bacteria</taxon>
        <taxon>Pseudomonadati</taxon>
        <taxon>Pseudomonadota</taxon>
        <taxon>Gammaproteobacteria</taxon>
        <taxon>Alteromonadales</taxon>
        <taxon>Shewanellaceae</taxon>
        <taxon>Shewanella</taxon>
    </lineage>
</organism>
<accession>B8CIB3</accession>